<dbReference type="AlphaFoldDB" id="I2GT27"/>
<keyword evidence="3" id="KW-1185">Reference proteome</keyword>
<evidence type="ECO:0008006" key="4">
    <source>
        <dbReference type="Google" id="ProtNLM"/>
    </source>
</evidence>
<proteinExistence type="predicted"/>
<feature type="transmembrane region" description="Helical" evidence="1">
    <location>
        <begin position="12"/>
        <end position="30"/>
    </location>
</feature>
<feature type="transmembrane region" description="Helical" evidence="1">
    <location>
        <begin position="42"/>
        <end position="62"/>
    </location>
</feature>
<keyword evidence="1" id="KW-0472">Membrane</keyword>
<protein>
    <recommendedName>
        <fullName evidence="4">DUF2127 domain-containing protein</fullName>
    </recommendedName>
</protein>
<feature type="transmembrane region" description="Helical" evidence="1">
    <location>
        <begin position="93"/>
        <end position="115"/>
    </location>
</feature>
<keyword evidence="1" id="KW-0812">Transmembrane</keyword>
<sequence length="133" mass="14320">MNSSNTLRKSLWVNAIFADLGAIAAFFLSGKWSVVDDLTNGQAVLFGVEMVVLAGLAAYAAWKPTISKSLVSLIIAFNSLLLIYLIVRFEDPAISALGMEVIAFDAVIVLALIIVQIRSLRAYSQAVKPTMVS</sequence>
<evidence type="ECO:0000313" key="3">
    <source>
        <dbReference type="Proteomes" id="UP000009309"/>
    </source>
</evidence>
<gene>
    <name evidence="2" type="ORF">BN8_06455</name>
</gene>
<dbReference type="Proteomes" id="UP000009309">
    <property type="component" value="Unassembled WGS sequence"/>
</dbReference>
<reference evidence="2 3" key="1">
    <citation type="journal article" date="2012" name="J. Bacteriol.">
        <title>Genome Sequence of the Filamentous Bacterium Fibrisoma limi BUZ 3T.</title>
        <authorList>
            <person name="Filippini M."/>
            <person name="Qi W."/>
            <person name="Jaenicke S."/>
            <person name="Goesmann A."/>
            <person name="Smits T.H."/>
            <person name="Bagheri H.C."/>
        </authorList>
    </citation>
    <scope>NUCLEOTIDE SEQUENCE [LARGE SCALE GENOMIC DNA]</scope>
    <source>
        <strain evidence="3">BUZ 3T</strain>
    </source>
</reference>
<dbReference type="STRING" id="1185876.BN8_06455"/>
<dbReference type="EMBL" id="CAIT01000010">
    <property type="protein sequence ID" value="CCH57056.1"/>
    <property type="molecule type" value="Genomic_DNA"/>
</dbReference>
<feature type="transmembrane region" description="Helical" evidence="1">
    <location>
        <begin position="69"/>
        <end position="87"/>
    </location>
</feature>
<evidence type="ECO:0000313" key="2">
    <source>
        <dbReference type="EMBL" id="CCH57056.1"/>
    </source>
</evidence>
<dbReference type="OrthoDB" id="962138at2"/>
<organism evidence="2 3">
    <name type="scientific">Fibrisoma limi BUZ 3</name>
    <dbReference type="NCBI Taxonomy" id="1185876"/>
    <lineage>
        <taxon>Bacteria</taxon>
        <taxon>Pseudomonadati</taxon>
        <taxon>Bacteroidota</taxon>
        <taxon>Cytophagia</taxon>
        <taxon>Cytophagales</taxon>
        <taxon>Spirosomataceae</taxon>
        <taxon>Fibrisoma</taxon>
    </lineage>
</organism>
<name>I2GT27_9BACT</name>
<dbReference type="RefSeq" id="WP_009285617.1">
    <property type="nucleotide sequence ID" value="NZ_CAIT01000010.1"/>
</dbReference>
<comment type="caution">
    <text evidence="2">The sequence shown here is derived from an EMBL/GenBank/DDBJ whole genome shotgun (WGS) entry which is preliminary data.</text>
</comment>
<accession>I2GT27</accession>
<evidence type="ECO:0000256" key="1">
    <source>
        <dbReference type="SAM" id="Phobius"/>
    </source>
</evidence>
<keyword evidence="1" id="KW-1133">Transmembrane helix</keyword>